<dbReference type="Proteomes" id="UP000198307">
    <property type="component" value="Unassembled WGS sequence"/>
</dbReference>
<protein>
    <submittedName>
        <fullName evidence="1">Uncharacterized protein</fullName>
    </submittedName>
</protein>
<reference evidence="1 2" key="1">
    <citation type="submission" date="2017-07" db="EMBL/GenBank/DDBJ databases">
        <authorList>
            <person name="Sun Z.S."/>
            <person name="Albrecht U."/>
            <person name="Echele G."/>
            <person name="Lee C.C."/>
        </authorList>
    </citation>
    <scope>NUCLEOTIDE SEQUENCE [LARGE SCALE GENOMIC DNA]</scope>
    <source>
        <strain evidence="1 2">DSM 14827</strain>
    </source>
</reference>
<organism evidence="1 2">
    <name type="scientific">Paracoccus seriniphilus</name>
    <dbReference type="NCBI Taxonomy" id="184748"/>
    <lineage>
        <taxon>Bacteria</taxon>
        <taxon>Pseudomonadati</taxon>
        <taxon>Pseudomonadota</taxon>
        <taxon>Alphaproteobacteria</taxon>
        <taxon>Rhodobacterales</taxon>
        <taxon>Paracoccaceae</taxon>
        <taxon>Paracoccus</taxon>
    </lineage>
</organism>
<dbReference type="AlphaFoldDB" id="A0A239Q1H4"/>
<dbReference type="EMBL" id="FZQB01000020">
    <property type="protein sequence ID" value="SNT76439.1"/>
    <property type="molecule type" value="Genomic_DNA"/>
</dbReference>
<evidence type="ECO:0000313" key="2">
    <source>
        <dbReference type="Proteomes" id="UP000198307"/>
    </source>
</evidence>
<name>A0A239Q1H4_9RHOB</name>
<sequence>MIDVTSLIKRADAYKRAAGISEDKTVSYRVFGDGKKLSAMRAGADITTRRFNAAMEWFDRNWPEDTNCTNHNEYSHVQSEDTDAA</sequence>
<gene>
    <name evidence="1" type="ORF">SAMN05444959_1205</name>
</gene>
<evidence type="ECO:0000313" key="1">
    <source>
        <dbReference type="EMBL" id="SNT76439.1"/>
    </source>
</evidence>
<keyword evidence="2" id="KW-1185">Reference proteome</keyword>
<accession>A0A239Q1H4</accession>
<proteinExistence type="predicted"/>